<accession>A0AC61R850</accession>
<comment type="caution">
    <text evidence="1">The sequence shown here is derived from an EMBL/GenBank/DDBJ whole genome shotgun (WGS) entry which is preliminary data.</text>
</comment>
<sequence length="378" mass="43025">MNKKELNELKRQIKWENDALYIPRIASAYASISSEEKKVLSYDIKDFTLLSEEEGTLYLNIMKKSLAGQLGKNLLQFRFPRENGEKNPAQEKLYALVSSKLEDESLFREFVDDILENGHYANHVFITVAYGEYSVPLKSKNLEASYEDGYKYDFILVSVTPAQQTNIGLFFNRDTNEVERKVNSEMEIKPTPEDAILYPCFSERAADVNHVLYHAKNVKSLNPFFIEDVLDCAFPLSPLDEESGFSQMLIGMFEDRLSCDVLTAIHENIYDAIQESEEDESELTYSKGNVRRLLEVSGADEVSMSHFDDVYAKVLNDQPIKAVNMTDLNRMAIKVPDVSINVKNGGDTKVKMETLNGRKCLVIEMDDSIEINGIELKP</sequence>
<evidence type="ECO:0000313" key="2">
    <source>
        <dbReference type="Proteomes" id="UP000308836"/>
    </source>
</evidence>
<gene>
    <name evidence="1" type="ORF">E5336_06910</name>
</gene>
<keyword evidence="2" id="KW-1185">Reference proteome</keyword>
<dbReference type="Proteomes" id="UP000308836">
    <property type="component" value="Unassembled WGS sequence"/>
</dbReference>
<evidence type="ECO:0000313" key="1">
    <source>
        <dbReference type="EMBL" id="TGY65877.1"/>
    </source>
</evidence>
<reference evidence="1" key="1">
    <citation type="submission" date="2019-04" db="EMBL/GenBank/DDBJ databases">
        <title>Microbes associate with the intestines of laboratory mice.</title>
        <authorList>
            <person name="Navarre W."/>
            <person name="Wong E."/>
            <person name="Huang K."/>
            <person name="Tropini C."/>
            <person name="Ng K."/>
            <person name="Yu B."/>
        </authorList>
    </citation>
    <scope>NUCLEOTIDE SEQUENCE</scope>
    <source>
        <strain evidence="1">NM09_H32</strain>
    </source>
</reference>
<proteinExistence type="predicted"/>
<organism evidence="1 2">
    <name type="scientific">Dubosiella muris</name>
    <dbReference type="NCBI Taxonomy" id="3038133"/>
    <lineage>
        <taxon>Bacteria</taxon>
        <taxon>Bacillati</taxon>
        <taxon>Bacillota</taxon>
        <taxon>Erysipelotrichia</taxon>
        <taxon>Erysipelotrichales</taxon>
        <taxon>Erysipelotrichaceae</taxon>
        <taxon>Dubosiella</taxon>
    </lineage>
</organism>
<protein>
    <submittedName>
        <fullName evidence="1">DUF4317 family protein</fullName>
    </submittedName>
</protein>
<name>A0AC61R850_9FIRM</name>
<dbReference type="EMBL" id="SRYG01000012">
    <property type="protein sequence ID" value="TGY65877.1"/>
    <property type="molecule type" value="Genomic_DNA"/>
</dbReference>